<dbReference type="GO" id="GO:0006508">
    <property type="term" value="P:proteolysis"/>
    <property type="evidence" value="ECO:0007669"/>
    <property type="project" value="UniProtKB-KW"/>
</dbReference>
<dbReference type="GO" id="GO:0008233">
    <property type="term" value="F:peptidase activity"/>
    <property type="evidence" value="ECO:0007669"/>
    <property type="project" value="UniProtKB-KW"/>
</dbReference>
<feature type="domain" description="PDZ" evidence="1">
    <location>
        <begin position="312"/>
        <end position="388"/>
    </location>
</feature>
<reference evidence="2" key="1">
    <citation type="submission" date="2022-12" db="EMBL/GenBank/DDBJ databases">
        <title>Genome sequence of HCMS5-2.</title>
        <authorList>
            <person name="Woo H."/>
        </authorList>
    </citation>
    <scope>NUCLEOTIDE SEQUENCE</scope>
    <source>
        <strain evidence="2">HCMS5-2</strain>
    </source>
</reference>
<dbReference type="Gene3D" id="2.30.42.10">
    <property type="match status" value="1"/>
</dbReference>
<dbReference type="InterPro" id="IPR041489">
    <property type="entry name" value="PDZ_6"/>
</dbReference>
<gene>
    <name evidence="2" type="ORF">O0955_03815</name>
</gene>
<dbReference type="Gene3D" id="2.40.70.10">
    <property type="entry name" value="Acid Proteases"/>
    <property type="match status" value="2"/>
</dbReference>
<dbReference type="RefSeq" id="WP_269426192.1">
    <property type="nucleotide sequence ID" value="NZ_JAPWGM010000001.1"/>
</dbReference>
<evidence type="ECO:0000259" key="1">
    <source>
        <dbReference type="PROSITE" id="PS50106"/>
    </source>
</evidence>
<dbReference type="Pfam" id="PF17820">
    <property type="entry name" value="PDZ_6"/>
    <property type="match status" value="1"/>
</dbReference>
<organism evidence="2 3">
    <name type="scientific">Pedobacter punctiformis</name>
    <dbReference type="NCBI Taxonomy" id="3004097"/>
    <lineage>
        <taxon>Bacteria</taxon>
        <taxon>Pseudomonadati</taxon>
        <taxon>Bacteroidota</taxon>
        <taxon>Sphingobacteriia</taxon>
        <taxon>Sphingobacteriales</taxon>
        <taxon>Sphingobacteriaceae</taxon>
        <taxon>Pedobacter</taxon>
    </lineage>
</organism>
<dbReference type="EMBL" id="JAPWGM010000001">
    <property type="protein sequence ID" value="MCZ4243120.1"/>
    <property type="molecule type" value="Genomic_DNA"/>
</dbReference>
<dbReference type="SUPFAM" id="SSF50156">
    <property type="entry name" value="PDZ domain-like"/>
    <property type="match status" value="1"/>
</dbReference>
<evidence type="ECO:0000313" key="2">
    <source>
        <dbReference type="EMBL" id="MCZ4243120.1"/>
    </source>
</evidence>
<dbReference type="PROSITE" id="PS50106">
    <property type="entry name" value="PDZ"/>
    <property type="match status" value="1"/>
</dbReference>
<proteinExistence type="predicted"/>
<keyword evidence="2" id="KW-0378">Hydrolase</keyword>
<dbReference type="Proteomes" id="UP001144347">
    <property type="component" value="Unassembled WGS sequence"/>
</dbReference>
<dbReference type="Pfam" id="PF13650">
    <property type="entry name" value="Asp_protease_2"/>
    <property type="match status" value="2"/>
</dbReference>
<dbReference type="InterPro" id="IPR036034">
    <property type="entry name" value="PDZ_sf"/>
</dbReference>
<dbReference type="InterPro" id="IPR001478">
    <property type="entry name" value="PDZ"/>
</dbReference>
<sequence>MLTKYKLILPFTLRKLTLCASLFLLFFSHTYGQEFSFPNKRTRESLSFKSIKNLIIIPLFVNGKGPYNFVLDTGVGPMIITDPSIIDSLNFNALRKIKVSGLGLETVEAFVSQSISVKIGAATISRIPTAILKEDLFNLSGHLGLKIYGIIGFSFFNSFVVDVRYSENRIIFYDPDAKIKYRGTKIPIEIENLKPYVTAEVGLPEGRVKTKFLMDTGASHALSMEMLNGGEFPKPDVKIKANLGMTLSGQIKGYIGRIKELYIGKYTFKNVVAGFPDFKSISEKIDLTSRNGNIGADVLRKFDIQFNYRENFICIKPNSYSKQPFEHDMVGMVIYLDQNKYKKVIIGEIDEDSPAEKAGLCQDDEILSVNFSPVDVYTLNDLTNLFKSKSERNIILEIYRDNKIFFKVVKLEQRI</sequence>
<comment type="caution">
    <text evidence="2">The sequence shown here is derived from an EMBL/GenBank/DDBJ whole genome shotgun (WGS) entry which is preliminary data.</text>
</comment>
<keyword evidence="3" id="KW-1185">Reference proteome</keyword>
<dbReference type="SMART" id="SM00228">
    <property type="entry name" value="PDZ"/>
    <property type="match status" value="1"/>
</dbReference>
<dbReference type="InterPro" id="IPR021109">
    <property type="entry name" value="Peptidase_aspartic_dom_sf"/>
</dbReference>
<protein>
    <submittedName>
        <fullName evidence="2">Aspartyl protease family protein</fullName>
    </submittedName>
</protein>
<keyword evidence="2" id="KW-0645">Protease</keyword>
<evidence type="ECO:0000313" key="3">
    <source>
        <dbReference type="Proteomes" id="UP001144347"/>
    </source>
</evidence>
<accession>A0ABT4L5C5</accession>
<name>A0ABT4L5C5_9SPHI</name>